<dbReference type="AlphaFoldDB" id="A0A540VCR8"/>
<proteinExistence type="predicted"/>
<dbReference type="InParanoid" id="A0A540VCR8"/>
<name>A0A540VCR8_9CHLR</name>
<dbReference type="GO" id="GO:0005975">
    <property type="term" value="P:carbohydrate metabolic process"/>
    <property type="evidence" value="ECO:0007669"/>
    <property type="project" value="InterPro"/>
</dbReference>
<evidence type="ECO:0008006" key="3">
    <source>
        <dbReference type="Google" id="ProtNLM"/>
    </source>
</evidence>
<dbReference type="SUPFAM" id="SSF48208">
    <property type="entry name" value="Six-hairpin glycosidases"/>
    <property type="match status" value="1"/>
</dbReference>
<dbReference type="InterPro" id="IPR008928">
    <property type="entry name" value="6-hairpin_glycosidase_sf"/>
</dbReference>
<sequence length="1025" mass="115760">MAVEYAHQPPLGLEVHYWRMHWPTPAPERRPGARRGWIGRDDPWHGRWTRVRGEYRQHGHTVTVHFDPIDLPELGRESGAQLEEAENYLAPFRRTLKLRVVSGGDEAPQVKRIQVFSTARWAEGTIAIIRVDGGEVDGLQVEAFNGEVLESTTTPDGLQLHLHHASRATTPGDETLLTLRTPEHTFTFRLRDLESGPLYLPDYKVYIARPGHPHFADYLRQLETKPKNLYDRVEDEPEQNLARAMAEIPPLDVTKQAPFGRYVALGIDGGRQEWALRYNGELFADKRELKLAGRDAARLLWPGQQLRFRFGSGDPPDFREGRKATQQSRLEGWLPVFTSRWLDREIEYEQTAFAAPLAGPMQAAESIRGDEDVVALVRFTLRNTTHGTKQALLWTVIAPHEQVELRDGLLLGLGRVVPDVPVQRQWQVDPYPTPYLRSAIDIHGRGHLSALPLPEEVAAPAAVATAVLYRVELAGGESHSLTFAFPFVSLSQQHEWQAVQALKFDEKLQNVIHYWRELVETGGRMELPDRVLSDFHKAVRIHVALTADKDPASGLFVVPAATWRYGACGNEACWQITMLDQAGHHRRAEAYLETFLATQGTIGPDGLFASKEGAFQGLDLDDGQPIWSHFGYNLDHGYIMECLANHYRYTGDTRWLERVSPHLVAACDFVIRERQATQVTDDQGEPALTWGLLPPGHLEDNPEWRHWFAVNAHAYAGLQAIADVLADIDHPEASRLAEAATAYRDDIRQAARRSMALAPVERLSDGTAVPHIPTRAGLRGREWGWFREAAYGALHLMECGVFEPWEPEVTWLLKDLEDNLFVSREWGRPVDRERHWFSHGGITIQPNLMDLAIDYLRRGQIKHALRALFNNFTSSLYPDVRVFTEHPVVELGHGVGPFYKTPDESKSLIWLRAFLLREEGETLHLAQGVPRAWLAPGQHFGVQGMASFFGPVSYQVEAGDTEITGQVRLTAGRLPQALHLHLRHPEQRPIQAVTVNGRPHADFDPAAEVVRVRPVEENLLVQISY</sequence>
<dbReference type="InterPro" id="IPR012341">
    <property type="entry name" value="6hp_glycosidase-like_sf"/>
</dbReference>
<reference evidence="1 2" key="1">
    <citation type="submission" date="2019-06" db="EMBL/GenBank/DDBJ databases">
        <title>Genome sequence of Litorilinea aerophila BAA-2444.</title>
        <authorList>
            <person name="Maclea K.S."/>
            <person name="Maurais E.G."/>
            <person name="Iannazzi L.C."/>
        </authorList>
    </citation>
    <scope>NUCLEOTIDE SEQUENCE [LARGE SCALE GENOMIC DNA]</scope>
    <source>
        <strain evidence="1 2">ATCC BAA-2444</strain>
    </source>
</reference>
<evidence type="ECO:0000313" key="1">
    <source>
        <dbReference type="EMBL" id="TQE94558.1"/>
    </source>
</evidence>
<comment type="caution">
    <text evidence="1">The sequence shown here is derived from an EMBL/GenBank/DDBJ whole genome shotgun (WGS) entry which is preliminary data.</text>
</comment>
<dbReference type="EMBL" id="VIGC01000022">
    <property type="protein sequence ID" value="TQE94558.1"/>
    <property type="molecule type" value="Genomic_DNA"/>
</dbReference>
<evidence type="ECO:0000313" key="2">
    <source>
        <dbReference type="Proteomes" id="UP000317371"/>
    </source>
</evidence>
<dbReference type="OrthoDB" id="9781878at2"/>
<dbReference type="Proteomes" id="UP000317371">
    <property type="component" value="Unassembled WGS sequence"/>
</dbReference>
<keyword evidence="2" id="KW-1185">Reference proteome</keyword>
<organism evidence="1 2">
    <name type="scientific">Litorilinea aerophila</name>
    <dbReference type="NCBI Taxonomy" id="1204385"/>
    <lineage>
        <taxon>Bacteria</taxon>
        <taxon>Bacillati</taxon>
        <taxon>Chloroflexota</taxon>
        <taxon>Caldilineae</taxon>
        <taxon>Caldilineales</taxon>
        <taxon>Caldilineaceae</taxon>
        <taxon>Litorilinea</taxon>
    </lineage>
</organism>
<dbReference type="Gene3D" id="1.50.10.10">
    <property type="match status" value="1"/>
</dbReference>
<gene>
    <name evidence="1" type="ORF">FKZ61_15850</name>
</gene>
<dbReference type="RefSeq" id="WP_141611129.1">
    <property type="nucleotide sequence ID" value="NZ_VIGC02000022.1"/>
</dbReference>
<protein>
    <recommendedName>
        <fullName evidence="3">Alpha-L-rhamnosidase six-hairpin glycosidase domain-containing protein</fullName>
    </recommendedName>
</protein>
<accession>A0A540VCR8</accession>